<proteinExistence type="predicted"/>
<organism evidence="1 2">
    <name type="scientific">Caenorhabditis auriculariae</name>
    <dbReference type="NCBI Taxonomy" id="2777116"/>
    <lineage>
        <taxon>Eukaryota</taxon>
        <taxon>Metazoa</taxon>
        <taxon>Ecdysozoa</taxon>
        <taxon>Nematoda</taxon>
        <taxon>Chromadorea</taxon>
        <taxon>Rhabditida</taxon>
        <taxon>Rhabditina</taxon>
        <taxon>Rhabditomorpha</taxon>
        <taxon>Rhabditoidea</taxon>
        <taxon>Rhabditidae</taxon>
        <taxon>Peloderinae</taxon>
        <taxon>Caenorhabditis</taxon>
    </lineage>
</organism>
<accession>A0A8S1GN43</accession>
<evidence type="ECO:0000313" key="1">
    <source>
        <dbReference type="EMBL" id="CAD6184298.1"/>
    </source>
</evidence>
<comment type="caution">
    <text evidence="1">The sequence shown here is derived from an EMBL/GenBank/DDBJ whole genome shotgun (WGS) entry which is preliminary data.</text>
</comment>
<dbReference type="Proteomes" id="UP000835052">
    <property type="component" value="Unassembled WGS sequence"/>
</dbReference>
<name>A0A8S1GN43_9PELO</name>
<dbReference type="AlphaFoldDB" id="A0A8S1GN43"/>
<gene>
    <name evidence="1" type="ORF">CAUJ_LOCUS217</name>
</gene>
<protein>
    <submittedName>
        <fullName evidence="1">Uncharacterized protein</fullName>
    </submittedName>
</protein>
<evidence type="ECO:0000313" key="2">
    <source>
        <dbReference type="Proteomes" id="UP000835052"/>
    </source>
</evidence>
<sequence>MTAKRDRLKKGCRKVDDPQGVAELHVRKTYTHTYTQNAATVVRRSINQFPVRDLRKNAQTCRLTGHLLPLRIVGTPVAVSTRPGISPRTAYRTFASGVLTEPSFGFDNLDCGIITCKPSIRSCLRDCLCVYRQLNCRRAAPSWQQHARNVVRPSVAVDRRKGPYRNVDTSHYSDSAIILRRCLEAAEAPPQEEPRRSNRIPIECVLNSDASHVQTANKHIITTLQHGKPQPFLLSLRLDPIRR</sequence>
<reference evidence="1" key="1">
    <citation type="submission" date="2020-10" db="EMBL/GenBank/DDBJ databases">
        <authorList>
            <person name="Kikuchi T."/>
        </authorList>
    </citation>
    <scope>NUCLEOTIDE SEQUENCE</scope>
    <source>
        <strain evidence="1">NKZ352</strain>
    </source>
</reference>
<keyword evidence="2" id="KW-1185">Reference proteome</keyword>
<dbReference type="EMBL" id="CAJGYM010000001">
    <property type="protein sequence ID" value="CAD6184298.1"/>
    <property type="molecule type" value="Genomic_DNA"/>
</dbReference>